<dbReference type="EMBL" id="JAPMLT010000005">
    <property type="protein sequence ID" value="MCX7570602.1"/>
    <property type="molecule type" value="Genomic_DNA"/>
</dbReference>
<name>A0ABT3X106_9BACL</name>
<reference evidence="1 2" key="1">
    <citation type="submission" date="2022-11" db="EMBL/GenBank/DDBJ databases">
        <title>Study of microbial diversity in lake waters.</title>
        <authorList>
            <person name="Zhang J."/>
        </authorList>
    </citation>
    <scope>NUCLEOTIDE SEQUENCE [LARGE SCALE GENOMIC DNA]</scope>
    <source>
        <strain evidence="1 2">DT12</strain>
    </source>
</reference>
<gene>
    <name evidence="1" type="ORF">OS242_11565</name>
</gene>
<accession>A0ABT3X106</accession>
<protein>
    <submittedName>
        <fullName evidence="1">DUF2140 family protein</fullName>
    </submittedName>
</protein>
<keyword evidence="2" id="KW-1185">Reference proteome</keyword>
<evidence type="ECO:0000313" key="1">
    <source>
        <dbReference type="EMBL" id="MCX7570602.1"/>
    </source>
</evidence>
<organism evidence="1 2">
    <name type="scientific">Tumebacillus lacus</name>
    <dbReference type="NCBI Taxonomy" id="2995335"/>
    <lineage>
        <taxon>Bacteria</taxon>
        <taxon>Bacillati</taxon>
        <taxon>Bacillota</taxon>
        <taxon>Bacilli</taxon>
        <taxon>Bacillales</taxon>
        <taxon>Alicyclobacillaceae</taxon>
        <taxon>Tumebacillus</taxon>
    </lineage>
</organism>
<dbReference type="Proteomes" id="UP001208017">
    <property type="component" value="Unassembled WGS sequence"/>
</dbReference>
<dbReference type="RefSeq" id="WP_267151850.1">
    <property type="nucleotide sequence ID" value="NZ_JAPMLT010000005.1"/>
</dbReference>
<dbReference type="Pfam" id="PF09911">
    <property type="entry name" value="DUF2140"/>
    <property type="match status" value="1"/>
</dbReference>
<dbReference type="InterPro" id="IPR018672">
    <property type="entry name" value="DUF2140"/>
</dbReference>
<comment type="caution">
    <text evidence="1">The sequence shown here is derived from an EMBL/GenBank/DDBJ whole genome shotgun (WGS) entry which is preliminary data.</text>
</comment>
<proteinExistence type="predicted"/>
<sequence length="184" mass="20767">MAFLALALLVLIALLALWGAWVSLTNPAPRVPVTPPASAESVPVEASVSLDAINRYVAMQLTKKETPVQKATFALEKQMLRADASLYFFGRAANLAIWMKPEIQPNGDLRLVAQDVEMGHFSLPLKTLFAVLEGMPWPPWVHVLSEQYTLDLKFSEQTSQDFRYQIKKIDWAEERIQLEIDLMK</sequence>
<evidence type="ECO:0000313" key="2">
    <source>
        <dbReference type="Proteomes" id="UP001208017"/>
    </source>
</evidence>